<evidence type="ECO:0000256" key="3">
    <source>
        <dbReference type="ARBA" id="ARBA00013133"/>
    </source>
</evidence>
<keyword evidence="7 12" id="KW-0560">Oxidoreductase</keyword>
<dbReference type="GO" id="GO:0017172">
    <property type="term" value="F:cysteine dioxygenase activity"/>
    <property type="evidence" value="ECO:0007669"/>
    <property type="project" value="UniProtKB-UniRule"/>
</dbReference>
<dbReference type="Gene3D" id="2.60.120.10">
    <property type="entry name" value="Jelly Rolls"/>
    <property type="match status" value="1"/>
</dbReference>
<proteinExistence type="inferred from homology"/>
<keyword evidence="5 10" id="KW-0883">Thioether bond</keyword>
<evidence type="ECO:0000313" key="14">
    <source>
        <dbReference type="Proteomes" id="UP000799324"/>
    </source>
</evidence>
<keyword evidence="8 11" id="KW-0408">Iron</keyword>
<evidence type="ECO:0000256" key="12">
    <source>
        <dbReference type="RuleBase" id="RU366010"/>
    </source>
</evidence>
<dbReference type="InterPro" id="IPR011051">
    <property type="entry name" value="RmlC_Cupin_sf"/>
</dbReference>
<feature type="binding site" evidence="11">
    <location>
        <position position="104"/>
    </location>
    <ligand>
        <name>Fe cation</name>
        <dbReference type="ChEBI" id="CHEBI:24875"/>
        <note>catalytic</note>
    </ligand>
</feature>
<dbReference type="SUPFAM" id="SSF51182">
    <property type="entry name" value="RmlC-like cupins"/>
    <property type="match status" value="1"/>
</dbReference>
<organism evidence="13 14">
    <name type="scientific">Lophiostoma macrostomum CBS 122681</name>
    <dbReference type="NCBI Taxonomy" id="1314788"/>
    <lineage>
        <taxon>Eukaryota</taxon>
        <taxon>Fungi</taxon>
        <taxon>Dikarya</taxon>
        <taxon>Ascomycota</taxon>
        <taxon>Pezizomycotina</taxon>
        <taxon>Dothideomycetes</taxon>
        <taxon>Pleosporomycetidae</taxon>
        <taxon>Pleosporales</taxon>
        <taxon>Lophiostomataceae</taxon>
        <taxon>Lophiostoma</taxon>
    </lineage>
</organism>
<feature type="binding site" evidence="11">
    <location>
        <position position="163"/>
    </location>
    <ligand>
        <name>Fe cation</name>
        <dbReference type="ChEBI" id="CHEBI:24875"/>
        <note>catalytic</note>
    </ligand>
</feature>
<dbReference type="PANTHER" id="PTHR12918">
    <property type="entry name" value="CYSTEINE DIOXYGENASE"/>
    <property type="match status" value="1"/>
</dbReference>
<dbReference type="Proteomes" id="UP000799324">
    <property type="component" value="Unassembled WGS sequence"/>
</dbReference>
<evidence type="ECO:0000313" key="13">
    <source>
        <dbReference type="EMBL" id="KAF2651985.1"/>
    </source>
</evidence>
<evidence type="ECO:0000256" key="4">
    <source>
        <dbReference type="ARBA" id="ARBA00022723"/>
    </source>
</evidence>
<evidence type="ECO:0000256" key="7">
    <source>
        <dbReference type="ARBA" id="ARBA00023002"/>
    </source>
</evidence>
<comment type="catalytic activity">
    <reaction evidence="1 12">
        <text>L-cysteine + O2 = 3-sulfino-L-alanine + H(+)</text>
        <dbReference type="Rhea" id="RHEA:20441"/>
        <dbReference type="ChEBI" id="CHEBI:15378"/>
        <dbReference type="ChEBI" id="CHEBI:15379"/>
        <dbReference type="ChEBI" id="CHEBI:35235"/>
        <dbReference type="ChEBI" id="CHEBI:61085"/>
        <dbReference type="EC" id="1.13.11.20"/>
    </reaction>
</comment>
<evidence type="ECO:0000256" key="5">
    <source>
        <dbReference type="ARBA" id="ARBA00022784"/>
    </source>
</evidence>
<evidence type="ECO:0000256" key="6">
    <source>
        <dbReference type="ARBA" id="ARBA00022964"/>
    </source>
</evidence>
<comment type="similarity">
    <text evidence="2 12">Belongs to the cysteine dioxygenase family.</text>
</comment>
<evidence type="ECO:0000256" key="10">
    <source>
        <dbReference type="PIRSR" id="PIRSR610300-50"/>
    </source>
</evidence>
<dbReference type="EMBL" id="MU004412">
    <property type="protein sequence ID" value="KAF2651985.1"/>
    <property type="molecule type" value="Genomic_DNA"/>
</dbReference>
<name>A0A6A6SW48_9PLEO</name>
<sequence length="216" mass="24367">MTSELQHGSVQESPKNEQDIDHFEQLVKNLRGIMGPYSGIDSEDIDANDLQALMSSYISNEDDWKRYAFGVPSVPYTRNLVDQGNGKCNLLILVWSPGKGSPVHDHANAHCVMKILKGQLKETRYHWPTIELNNSVQRPLEIEQETTYSADEVTYMSDKLGLHKISNPSPDDFAVSLHLYTPPNAAVYGCHTFNEETGQARHMARCTVYSEYGHKL</sequence>
<dbReference type="OrthoDB" id="543511at2759"/>
<comment type="cofactor">
    <cofactor evidence="12">
        <name>Fe cation</name>
        <dbReference type="ChEBI" id="CHEBI:24875"/>
    </cofactor>
    <text evidence="12">Binds 1 Fe cation per subunit.</text>
</comment>
<dbReference type="PANTHER" id="PTHR12918:SF1">
    <property type="entry name" value="CYSTEINE DIOXYGENASE TYPE 1"/>
    <property type="match status" value="1"/>
</dbReference>
<dbReference type="FunFam" id="2.60.120.10:FF:000189">
    <property type="entry name" value="Cysteine dioxygenase"/>
    <property type="match status" value="1"/>
</dbReference>
<feature type="cross-link" description="3'-(S-cysteinyl)-tyrosine (Cys-Tyr)" evidence="10">
    <location>
        <begin position="111"/>
        <end position="180"/>
    </location>
</feature>
<evidence type="ECO:0000256" key="11">
    <source>
        <dbReference type="PIRSR" id="PIRSR610300-51"/>
    </source>
</evidence>
<dbReference type="AlphaFoldDB" id="A0A6A6SW48"/>
<evidence type="ECO:0000256" key="9">
    <source>
        <dbReference type="ARBA" id="ARBA00070673"/>
    </source>
</evidence>
<feature type="binding site" evidence="11">
    <location>
        <position position="106"/>
    </location>
    <ligand>
        <name>Fe cation</name>
        <dbReference type="ChEBI" id="CHEBI:24875"/>
        <note>catalytic</note>
    </ligand>
</feature>
<evidence type="ECO:0000256" key="1">
    <source>
        <dbReference type="ARBA" id="ARBA00000629"/>
    </source>
</evidence>
<evidence type="ECO:0000256" key="8">
    <source>
        <dbReference type="ARBA" id="ARBA00023004"/>
    </source>
</evidence>
<dbReference type="GO" id="GO:0019448">
    <property type="term" value="P:L-cysteine catabolic process"/>
    <property type="evidence" value="ECO:0007669"/>
    <property type="project" value="TreeGrafter"/>
</dbReference>
<dbReference type="InterPro" id="IPR010300">
    <property type="entry name" value="CDO_1"/>
</dbReference>
<dbReference type="EC" id="1.13.11.20" evidence="3 12"/>
<dbReference type="CDD" id="cd10548">
    <property type="entry name" value="cupin_CDO"/>
    <property type="match status" value="1"/>
</dbReference>
<protein>
    <recommendedName>
        <fullName evidence="9 12">Cysteine dioxygenase</fullName>
        <ecNumber evidence="3 12">1.13.11.20</ecNumber>
    </recommendedName>
</protein>
<dbReference type="InterPro" id="IPR014710">
    <property type="entry name" value="RmlC-like_jellyroll"/>
</dbReference>
<dbReference type="Pfam" id="PF05995">
    <property type="entry name" value="CDO_I"/>
    <property type="match status" value="1"/>
</dbReference>
<dbReference type="GO" id="GO:0008198">
    <property type="term" value="F:ferrous iron binding"/>
    <property type="evidence" value="ECO:0007669"/>
    <property type="project" value="TreeGrafter"/>
</dbReference>
<keyword evidence="6 12" id="KW-0223">Dioxygenase</keyword>
<gene>
    <name evidence="13" type="ORF">K491DRAFT_605751</name>
</gene>
<keyword evidence="14" id="KW-1185">Reference proteome</keyword>
<evidence type="ECO:0000256" key="2">
    <source>
        <dbReference type="ARBA" id="ARBA00006622"/>
    </source>
</evidence>
<accession>A0A6A6SW48</accession>
<reference evidence="13" key="1">
    <citation type="journal article" date="2020" name="Stud. Mycol.">
        <title>101 Dothideomycetes genomes: a test case for predicting lifestyles and emergence of pathogens.</title>
        <authorList>
            <person name="Haridas S."/>
            <person name="Albert R."/>
            <person name="Binder M."/>
            <person name="Bloem J."/>
            <person name="Labutti K."/>
            <person name="Salamov A."/>
            <person name="Andreopoulos B."/>
            <person name="Baker S."/>
            <person name="Barry K."/>
            <person name="Bills G."/>
            <person name="Bluhm B."/>
            <person name="Cannon C."/>
            <person name="Castanera R."/>
            <person name="Culley D."/>
            <person name="Daum C."/>
            <person name="Ezra D."/>
            <person name="Gonzalez J."/>
            <person name="Henrissat B."/>
            <person name="Kuo A."/>
            <person name="Liang C."/>
            <person name="Lipzen A."/>
            <person name="Lutzoni F."/>
            <person name="Magnuson J."/>
            <person name="Mondo S."/>
            <person name="Nolan M."/>
            <person name="Ohm R."/>
            <person name="Pangilinan J."/>
            <person name="Park H.-J."/>
            <person name="Ramirez L."/>
            <person name="Alfaro M."/>
            <person name="Sun H."/>
            <person name="Tritt A."/>
            <person name="Yoshinaga Y."/>
            <person name="Zwiers L.-H."/>
            <person name="Turgeon B."/>
            <person name="Goodwin S."/>
            <person name="Spatafora J."/>
            <person name="Crous P."/>
            <person name="Grigoriev I."/>
        </authorList>
    </citation>
    <scope>NUCLEOTIDE SEQUENCE</scope>
    <source>
        <strain evidence="13">CBS 122681</strain>
    </source>
</reference>
<keyword evidence="4 11" id="KW-0479">Metal-binding</keyword>